<organism evidence="2 3">
    <name type="scientific">Olpidium bornovanus</name>
    <dbReference type="NCBI Taxonomy" id="278681"/>
    <lineage>
        <taxon>Eukaryota</taxon>
        <taxon>Fungi</taxon>
        <taxon>Fungi incertae sedis</taxon>
        <taxon>Olpidiomycota</taxon>
        <taxon>Olpidiomycotina</taxon>
        <taxon>Olpidiomycetes</taxon>
        <taxon>Olpidiales</taxon>
        <taxon>Olpidiaceae</taxon>
        <taxon>Olpidium</taxon>
    </lineage>
</organism>
<comment type="caution">
    <text evidence="2">The sequence shown here is derived from an EMBL/GenBank/DDBJ whole genome shotgun (WGS) entry which is preliminary data.</text>
</comment>
<name>A0A8H7ZUW1_9FUNG</name>
<proteinExistence type="predicted"/>
<dbReference type="AlphaFoldDB" id="A0A8H7ZUW1"/>
<evidence type="ECO:0000313" key="3">
    <source>
        <dbReference type="Proteomes" id="UP000673691"/>
    </source>
</evidence>
<accession>A0A8H7ZUW1</accession>
<dbReference type="Proteomes" id="UP000673691">
    <property type="component" value="Unassembled WGS sequence"/>
</dbReference>
<feature type="transmembrane region" description="Helical" evidence="1">
    <location>
        <begin position="132"/>
        <end position="149"/>
    </location>
</feature>
<sequence>PKPDQERRTSPLCFFLFPERFVRPHSLPSVFPLYLPRGGARRRLRRGQAGRVVRRVRPHDDLGFGRQRVHHVVHPAVGAAGRGDVRGGLLVLLAGVVRPRLLLRVRRRLALLLVVQVPVLLVVLLVLVVARLVMVVVVVVLVGRGLLVVERRRRREVREAVVDAEVEAVPVDVRAAGPRAAQAADVKLVVVVEV</sequence>
<keyword evidence="1" id="KW-1133">Transmembrane helix</keyword>
<evidence type="ECO:0000256" key="1">
    <source>
        <dbReference type="SAM" id="Phobius"/>
    </source>
</evidence>
<protein>
    <submittedName>
        <fullName evidence="2">Uncharacterized protein</fullName>
    </submittedName>
</protein>
<feature type="non-terminal residue" evidence="2">
    <location>
        <position position="1"/>
    </location>
</feature>
<feature type="non-terminal residue" evidence="2">
    <location>
        <position position="194"/>
    </location>
</feature>
<keyword evidence="3" id="KW-1185">Reference proteome</keyword>
<keyword evidence="1" id="KW-0472">Membrane</keyword>
<feature type="transmembrane region" description="Helical" evidence="1">
    <location>
        <begin position="109"/>
        <end position="126"/>
    </location>
</feature>
<evidence type="ECO:0000313" key="2">
    <source>
        <dbReference type="EMBL" id="KAG5459498.1"/>
    </source>
</evidence>
<reference evidence="2 3" key="1">
    <citation type="journal article" name="Sci. Rep.">
        <title>Genome-scale phylogenetic analyses confirm Olpidium as the closest living zoosporic fungus to the non-flagellated, terrestrial fungi.</title>
        <authorList>
            <person name="Chang Y."/>
            <person name="Rochon D."/>
            <person name="Sekimoto S."/>
            <person name="Wang Y."/>
            <person name="Chovatia M."/>
            <person name="Sandor L."/>
            <person name="Salamov A."/>
            <person name="Grigoriev I.V."/>
            <person name="Stajich J.E."/>
            <person name="Spatafora J.W."/>
        </authorList>
    </citation>
    <scope>NUCLEOTIDE SEQUENCE [LARGE SCALE GENOMIC DNA]</scope>
    <source>
        <strain evidence="2">S191</strain>
    </source>
</reference>
<dbReference type="EMBL" id="JAEFCI010006741">
    <property type="protein sequence ID" value="KAG5459498.1"/>
    <property type="molecule type" value="Genomic_DNA"/>
</dbReference>
<gene>
    <name evidence="2" type="ORF">BJ554DRAFT_92</name>
</gene>
<keyword evidence="1" id="KW-0812">Transmembrane</keyword>